<dbReference type="RefSeq" id="WP_213003704.1">
    <property type="nucleotide sequence ID" value="NZ_BAAATW010000009.1"/>
</dbReference>
<dbReference type="SUPFAM" id="SSF52743">
    <property type="entry name" value="Subtilisin-like"/>
    <property type="match status" value="1"/>
</dbReference>
<dbReference type="Gene3D" id="3.40.50.200">
    <property type="entry name" value="Peptidase S8/S53 domain"/>
    <property type="match status" value="1"/>
</dbReference>
<dbReference type="InterPro" id="IPR015500">
    <property type="entry name" value="Peptidase_S8_subtilisin-rel"/>
</dbReference>
<name>A0A919T3H3_9ACTN</name>
<comment type="caution">
    <text evidence="8">The sequence shown here is derived from an EMBL/GenBank/DDBJ whole genome shotgun (WGS) entry which is preliminary data.</text>
</comment>
<dbReference type="EMBL" id="BOQP01000076">
    <property type="protein sequence ID" value="GIM85100.1"/>
    <property type="molecule type" value="Genomic_DNA"/>
</dbReference>
<dbReference type="InterPro" id="IPR000209">
    <property type="entry name" value="Peptidase_S8/S53_dom"/>
</dbReference>
<gene>
    <name evidence="8" type="ORF">Aco04nite_94600</name>
</gene>
<feature type="active site" description="Charge relay system" evidence="5">
    <location>
        <position position="185"/>
    </location>
</feature>
<evidence type="ECO:0000256" key="6">
    <source>
        <dbReference type="SAM" id="SignalP"/>
    </source>
</evidence>
<dbReference type="PANTHER" id="PTHR43806:SF11">
    <property type="entry name" value="CEREVISIN-RELATED"/>
    <property type="match status" value="1"/>
</dbReference>
<dbReference type="InterPro" id="IPR023828">
    <property type="entry name" value="Peptidase_S8_Ser-AS"/>
</dbReference>
<feature type="active site" description="Charge relay system" evidence="5">
    <location>
        <position position="153"/>
    </location>
</feature>
<evidence type="ECO:0000313" key="9">
    <source>
        <dbReference type="Proteomes" id="UP000680865"/>
    </source>
</evidence>
<evidence type="ECO:0000256" key="4">
    <source>
        <dbReference type="ARBA" id="ARBA00022825"/>
    </source>
</evidence>
<dbReference type="PROSITE" id="PS00138">
    <property type="entry name" value="SUBTILASE_SER"/>
    <property type="match status" value="1"/>
</dbReference>
<dbReference type="GO" id="GO:0006508">
    <property type="term" value="P:proteolysis"/>
    <property type="evidence" value="ECO:0007669"/>
    <property type="project" value="UniProtKB-KW"/>
</dbReference>
<comment type="similarity">
    <text evidence="1 5">Belongs to the peptidase S8 family.</text>
</comment>
<dbReference type="GO" id="GO:0005975">
    <property type="term" value="P:carbohydrate metabolic process"/>
    <property type="evidence" value="ECO:0007669"/>
    <property type="project" value="UniProtKB-ARBA"/>
</dbReference>
<dbReference type="GO" id="GO:0004252">
    <property type="term" value="F:serine-type endopeptidase activity"/>
    <property type="evidence" value="ECO:0007669"/>
    <property type="project" value="UniProtKB-UniRule"/>
</dbReference>
<dbReference type="PROSITE" id="PS00137">
    <property type="entry name" value="SUBTILASE_HIS"/>
    <property type="match status" value="1"/>
</dbReference>
<evidence type="ECO:0000256" key="5">
    <source>
        <dbReference type="PROSITE-ProRule" id="PRU01240"/>
    </source>
</evidence>
<keyword evidence="4 5" id="KW-0720">Serine protease</keyword>
<dbReference type="InterPro" id="IPR013783">
    <property type="entry name" value="Ig-like_fold"/>
</dbReference>
<dbReference type="InterPro" id="IPR036852">
    <property type="entry name" value="Peptidase_S8/S53_dom_sf"/>
</dbReference>
<feature type="domain" description="Peptidase S8/S53" evidence="7">
    <location>
        <begin position="144"/>
        <end position="382"/>
    </location>
</feature>
<dbReference type="PANTHER" id="PTHR43806">
    <property type="entry name" value="PEPTIDASE S8"/>
    <property type="match status" value="1"/>
</dbReference>
<reference evidence="8" key="1">
    <citation type="submission" date="2021-03" db="EMBL/GenBank/DDBJ databases">
        <title>Whole genome shotgun sequence of Actinoplanes consettensis NBRC 14913.</title>
        <authorList>
            <person name="Komaki H."/>
            <person name="Tamura T."/>
        </authorList>
    </citation>
    <scope>NUCLEOTIDE SEQUENCE</scope>
    <source>
        <strain evidence="8">NBRC 14913</strain>
    </source>
</reference>
<evidence type="ECO:0000256" key="2">
    <source>
        <dbReference type="ARBA" id="ARBA00022670"/>
    </source>
</evidence>
<keyword evidence="2 5" id="KW-0645">Protease</keyword>
<accession>A0A919T3H3</accession>
<evidence type="ECO:0000259" key="7">
    <source>
        <dbReference type="Pfam" id="PF00082"/>
    </source>
</evidence>
<keyword evidence="3 5" id="KW-0378">Hydrolase</keyword>
<feature type="active site" description="Charge relay system" evidence="5">
    <location>
        <position position="342"/>
    </location>
</feature>
<keyword evidence="6" id="KW-0732">Signal</keyword>
<protein>
    <recommendedName>
        <fullName evidence="7">Peptidase S8/S53 domain-containing protein</fullName>
    </recommendedName>
</protein>
<dbReference type="PRINTS" id="PR00723">
    <property type="entry name" value="SUBTILISIN"/>
</dbReference>
<dbReference type="Pfam" id="PF17957">
    <property type="entry name" value="Big_7"/>
    <property type="match status" value="2"/>
</dbReference>
<dbReference type="InterPro" id="IPR050131">
    <property type="entry name" value="Peptidase_S8_subtilisin-like"/>
</dbReference>
<proteinExistence type="inferred from homology"/>
<evidence type="ECO:0000256" key="1">
    <source>
        <dbReference type="ARBA" id="ARBA00011073"/>
    </source>
</evidence>
<evidence type="ECO:0000256" key="3">
    <source>
        <dbReference type="ARBA" id="ARBA00022801"/>
    </source>
</evidence>
<dbReference type="Pfam" id="PF00082">
    <property type="entry name" value="Peptidase_S8"/>
    <property type="match status" value="1"/>
</dbReference>
<keyword evidence="9" id="KW-1185">Reference proteome</keyword>
<dbReference type="InterPro" id="IPR022398">
    <property type="entry name" value="Peptidase_S8_His-AS"/>
</dbReference>
<dbReference type="Proteomes" id="UP000680865">
    <property type="component" value="Unassembled WGS sequence"/>
</dbReference>
<dbReference type="AlphaFoldDB" id="A0A919T3H3"/>
<sequence length="578" mass="60112">MKKHVARRLVVGALSIGVIAASAVAPTVATAGEAPVRLIIGFKAGADTTASAHTASALGAKFTNLAAEAKAALAPLGVQTIEVPASRQAAVAAVLRRDPSVAYVEVDGKAHVADVVPNDPEYTNGNQPEADQVKWPTAWSKTTGSAIKIAVVDTGVAKVGDLTGAVAGGYNYWANTGNTTDDNGHGTAVSSLIAARGNNGAGMAGACWSCTIIPVKVLNADGMGYASDIAKGITYASNVGAQIINLSIGLDGYSQVVADAVKYANSKGVLVVAAAGNENTGAKMYPAALPDVVSVGATSYRSDSRVYFSNYGDSWVDLAAPGEYVTTMATNGTYNSDYSGTSFSSPIVAGVAGLIKSAHPDYNSWSLQQVLFSSARKIGTWNKYGMVNAGAAVNRGTDRGKPTISIPSPGNGWRMHGKVTIKATTGDDWSGVKYVDLYVNGTWVARDNAAPHQFTYDTKGKNGKVTFLLKATDRAGNQTSTTKWITADNITPSVSITSAPKNKAKVKGTVTVKANASDKNGIKKVELLINGKVKATDTTSGYVLKFKAASQPKTMKMQIRAYDNAGNVKYVATRTYTR</sequence>
<feature type="signal peptide" evidence="6">
    <location>
        <begin position="1"/>
        <end position="31"/>
    </location>
</feature>
<dbReference type="PROSITE" id="PS51892">
    <property type="entry name" value="SUBTILASE"/>
    <property type="match status" value="1"/>
</dbReference>
<feature type="chain" id="PRO_5037402411" description="Peptidase S8/S53 domain-containing protein" evidence="6">
    <location>
        <begin position="32"/>
        <end position="578"/>
    </location>
</feature>
<evidence type="ECO:0000313" key="8">
    <source>
        <dbReference type="EMBL" id="GIM85100.1"/>
    </source>
</evidence>
<organism evidence="8 9">
    <name type="scientific">Winogradskya consettensis</name>
    <dbReference type="NCBI Taxonomy" id="113560"/>
    <lineage>
        <taxon>Bacteria</taxon>
        <taxon>Bacillati</taxon>
        <taxon>Actinomycetota</taxon>
        <taxon>Actinomycetes</taxon>
        <taxon>Micromonosporales</taxon>
        <taxon>Micromonosporaceae</taxon>
        <taxon>Winogradskya</taxon>
    </lineage>
</organism>
<dbReference type="Gene3D" id="2.60.40.10">
    <property type="entry name" value="Immunoglobulins"/>
    <property type="match status" value="2"/>
</dbReference>